<reference evidence="4 5" key="1">
    <citation type="submission" date="2016-11" db="EMBL/GenBank/DDBJ databases">
        <authorList>
            <person name="Jaros S."/>
            <person name="Januszkiewicz K."/>
            <person name="Wedrychowicz H."/>
        </authorList>
    </citation>
    <scope>NUCLEOTIDE SEQUENCE [LARGE SCALE GENOMIC DNA]</scope>
    <source>
        <strain evidence="4 5">Y1</strain>
    </source>
</reference>
<dbReference type="EMBL" id="FRCT01000021">
    <property type="protein sequence ID" value="SHM88355.1"/>
    <property type="molecule type" value="Genomic_DNA"/>
</dbReference>
<feature type="domain" description="DUF6311" evidence="2">
    <location>
        <begin position="15"/>
        <end position="424"/>
    </location>
</feature>
<evidence type="ECO:0000259" key="3">
    <source>
        <dbReference type="Pfam" id="PF25853"/>
    </source>
</evidence>
<feature type="transmembrane region" description="Helical" evidence="1">
    <location>
        <begin position="336"/>
        <end position="352"/>
    </location>
</feature>
<dbReference type="RefSeq" id="WP_072952356.1">
    <property type="nucleotide sequence ID" value="NZ_FRCT01000021.1"/>
</dbReference>
<dbReference type="AlphaFoldDB" id="A0A1M7MC83"/>
<feature type="transmembrane region" description="Helical" evidence="1">
    <location>
        <begin position="132"/>
        <end position="153"/>
    </location>
</feature>
<name>A0A1M7MC83_RUMFL</name>
<keyword evidence="1" id="KW-0472">Membrane</keyword>
<dbReference type="OrthoDB" id="1814621at2"/>
<organism evidence="4 5">
    <name type="scientific">Ruminococcus flavefaciens</name>
    <dbReference type="NCBI Taxonomy" id="1265"/>
    <lineage>
        <taxon>Bacteria</taxon>
        <taxon>Bacillati</taxon>
        <taxon>Bacillota</taxon>
        <taxon>Clostridia</taxon>
        <taxon>Eubacteriales</taxon>
        <taxon>Oscillospiraceae</taxon>
        <taxon>Ruminococcus</taxon>
    </lineage>
</organism>
<evidence type="ECO:0000313" key="4">
    <source>
        <dbReference type="EMBL" id="SHM88355.1"/>
    </source>
</evidence>
<dbReference type="Pfam" id="PF25853">
    <property type="entry name" value="DUF6311_C"/>
    <property type="match status" value="1"/>
</dbReference>
<dbReference type="InterPro" id="IPR058671">
    <property type="entry name" value="DUF6311_C"/>
</dbReference>
<feature type="transmembrane region" description="Helical" evidence="1">
    <location>
        <begin position="9"/>
        <end position="28"/>
    </location>
</feature>
<protein>
    <submittedName>
        <fullName evidence="4">Uncharacterized protein</fullName>
    </submittedName>
</protein>
<feature type="transmembrane region" description="Helical" evidence="1">
    <location>
        <begin position="292"/>
        <end position="315"/>
    </location>
</feature>
<feature type="transmembrane region" description="Helical" evidence="1">
    <location>
        <begin position="185"/>
        <end position="216"/>
    </location>
</feature>
<dbReference type="Proteomes" id="UP000184394">
    <property type="component" value="Unassembled WGS sequence"/>
</dbReference>
<feature type="transmembrane region" description="Helical" evidence="1">
    <location>
        <begin position="228"/>
        <end position="249"/>
    </location>
</feature>
<feature type="domain" description="DUF6311" evidence="3">
    <location>
        <begin position="448"/>
        <end position="550"/>
    </location>
</feature>
<sequence>MIKKTNKYIYFLAGAILGAAVFILFFGVDIISPVNTKWIFAQHDDVTQHHVGWEFFRRSPWDFPFGLIEGISADEKVSCMYTDSIPLFAIVFKLLSPILPDNFQYFGIWGIICYMLNGGFGALLLTRIKKNLFFTSVGSLFYSAFWPTLLRIMHHNSLGAIWLVIIPLILTIDHDRKYKHSFTPVILWTVTCILASLIHLYFIPMIYCVMLGYMILLFFKDKKRVQAIAVFASSTFFSVLFLWIIGGFYGSGSYTDGGFGIYSANFNTFFNSKGQAKYMRQLDILDGQYEGFGYLGLGMLILCFLSVLVIVNKLSTKEGGFLKNVSAAVKSRKTEIIAFCVIFAAGFFWAASNKLTINRSVIMTIPLPEFILGKLGIFRSSGRFIWLPCLMTMTSVLWICAKLNKSTLFTALTLCIAVQFGDMQNYYTDTHAAAHRNDAYITALSGAEWEEAANGAEEIVFLPLPDNYKSYMKLYFDFAELACNKHMKLSSFYLARTDNSILKAYADKKYTELKSGNGSSKYLYVFFNNEDIPVNVKGLDVKEIDGYTVARVKK</sequence>
<dbReference type="InterPro" id="IPR046278">
    <property type="entry name" value="DUF6311"/>
</dbReference>
<evidence type="ECO:0000259" key="2">
    <source>
        <dbReference type="Pfam" id="PF19830"/>
    </source>
</evidence>
<evidence type="ECO:0000256" key="1">
    <source>
        <dbReference type="SAM" id="Phobius"/>
    </source>
</evidence>
<gene>
    <name evidence="4" type="ORF">SAMN04487860_12110</name>
</gene>
<keyword evidence="1" id="KW-0812">Transmembrane</keyword>
<proteinExistence type="predicted"/>
<keyword evidence="1" id="KW-1133">Transmembrane helix</keyword>
<feature type="transmembrane region" description="Helical" evidence="1">
    <location>
        <begin position="103"/>
        <end position="125"/>
    </location>
</feature>
<accession>A0A1M7MC83</accession>
<dbReference type="Pfam" id="PF19830">
    <property type="entry name" value="DUF6311"/>
    <property type="match status" value="1"/>
</dbReference>
<evidence type="ECO:0000313" key="5">
    <source>
        <dbReference type="Proteomes" id="UP000184394"/>
    </source>
</evidence>
<feature type="transmembrane region" description="Helical" evidence="1">
    <location>
        <begin position="384"/>
        <end position="401"/>
    </location>
</feature>